<dbReference type="Proteomes" id="UP000180252">
    <property type="component" value="Unassembled WGS sequence"/>
</dbReference>
<protein>
    <submittedName>
        <fullName evidence="1">Uncharacterized protein</fullName>
    </submittedName>
</protein>
<reference evidence="2 4" key="3">
    <citation type="submission" date="2016-11" db="EMBL/GenBank/DDBJ databases">
        <title>Whole genomes of Flavobacteriaceae.</title>
        <authorList>
            <person name="Stine C."/>
            <person name="Li C."/>
            <person name="Tadesse D."/>
        </authorList>
    </citation>
    <scope>NUCLEOTIDE SEQUENCE [LARGE SCALE GENOMIC DNA]</scope>
    <source>
        <strain evidence="2 4">ATCC BAA-2541</strain>
    </source>
</reference>
<dbReference type="Proteomes" id="UP000198319">
    <property type="component" value="Unassembled WGS sequence"/>
</dbReference>
<dbReference type="OrthoDB" id="767267at2"/>
<evidence type="ECO:0000313" key="2">
    <source>
        <dbReference type="EMBL" id="OXB19708.1"/>
    </source>
</evidence>
<comment type="caution">
    <text evidence="1">The sequence shown here is derived from an EMBL/GenBank/DDBJ whole genome shotgun (WGS) entry which is preliminary data.</text>
</comment>
<gene>
    <name evidence="2" type="ORF">B0A71_09665</name>
    <name evidence="1" type="ORF">BHE19_19190</name>
</gene>
<evidence type="ECO:0000313" key="3">
    <source>
        <dbReference type="Proteomes" id="UP000180252"/>
    </source>
</evidence>
<organism evidence="1 3">
    <name type="scientific">Flavobacterium tructae</name>
    <dbReference type="NCBI Taxonomy" id="1114873"/>
    <lineage>
        <taxon>Bacteria</taxon>
        <taxon>Pseudomonadati</taxon>
        <taxon>Bacteroidota</taxon>
        <taxon>Flavobacteriia</taxon>
        <taxon>Flavobacteriales</taxon>
        <taxon>Flavobacteriaceae</taxon>
        <taxon>Flavobacterium</taxon>
    </lineage>
</organism>
<reference evidence="1" key="1">
    <citation type="submission" date="2016-09" db="EMBL/GenBank/DDBJ databases">
        <authorList>
            <person name="Capua I."/>
            <person name="De Benedictis P."/>
            <person name="Joannis T."/>
            <person name="Lombin L.H."/>
            <person name="Cattoli G."/>
        </authorList>
    </citation>
    <scope>NUCLEOTIDE SEQUENCE [LARGE SCALE GENOMIC DNA]</scope>
    <source>
        <strain evidence="1">MSU</strain>
    </source>
</reference>
<dbReference type="EMBL" id="MUHG01000017">
    <property type="protein sequence ID" value="OXB19708.1"/>
    <property type="molecule type" value="Genomic_DNA"/>
</dbReference>
<reference evidence="3" key="2">
    <citation type="submission" date="2016-09" db="EMBL/GenBank/DDBJ databases">
        <authorList>
            <person name="Chen S."/>
            <person name="Walker E."/>
        </authorList>
    </citation>
    <scope>NUCLEOTIDE SEQUENCE [LARGE SCALE GENOMIC DNA]</scope>
    <source>
        <strain evidence="3">MSU</strain>
    </source>
</reference>
<dbReference type="AlphaFoldDB" id="A0A1S1J1L6"/>
<sequence>MTLFLGACSSEESYIYYSYKKTTITRVDRGNRISFYYGKYKKDEPLPQSYIEETYSGFDGGMDAFLIVKDDGKVEIVPVGGLFKTINSKDNLFLNEFKSNLDYINWEKSIKGNYLNACRVSNVLKVEIRLNRENNSKVKAVYP</sequence>
<accession>A0A1S1J1L6</accession>
<dbReference type="EMBL" id="MIKE01000028">
    <property type="protein sequence ID" value="OHT43414.1"/>
    <property type="molecule type" value="Genomic_DNA"/>
</dbReference>
<keyword evidence="4" id="KW-1185">Reference proteome</keyword>
<name>A0A1S1J1L6_9FLAO</name>
<proteinExistence type="predicted"/>
<evidence type="ECO:0000313" key="1">
    <source>
        <dbReference type="EMBL" id="OHT43414.1"/>
    </source>
</evidence>
<evidence type="ECO:0000313" key="4">
    <source>
        <dbReference type="Proteomes" id="UP000198319"/>
    </source>
</evidence>